<name>A0ABT8R347_9BACT</name>
<sequence length="285" mass="30908">MLNKKVKAITYVSGMPKDILETLAPEEALQIKINGKAYTITMRSPGKDAFLTAGLLFTEGIIRSPENIRTVTQIPAPKGEHTLIIDISLPEELLEGKNLGNRSIASSASCGVCGKTELCDLITPDYTIHTTHQLNIGLIPQLLQTMNARQETFEQTGGSHAAAIFSISGELLSLQEDIGRHNAVDKAIGELFLSKKLIEAAILLVSGRVSYEIVAKCAQAGLPFLLAVSAPSSLAVELCNRKGITLAGFCRENRATVYTHANRILPKILPYNQPYETYLHPSSPE</sequence>
<dbReference type="NCBIfam" id="TIGR00129">
    <property type="entry name" value="fdhD_narQ"/>
    <property type="match status" value="1"/>
</dbReference>
<evidence type="ECO:0000313" key="5">
    <source>
        <dbReference type="Proteomes" id="UP001168528"/>
    </source>
</evidence>
<dbReference type="InterPro" id="IPR003786">
    <property type="entry name" value="FdhD"/>
</dbReference>
<dbReference type="EMBL" id="JAUKPO010000004">
    <property type="protein sequence ID" value="MDO1446520.1"/>
    <property type="molecule type" value="Genomic_DNA"/>
</dbReference>
<comment type="similarity">
    <text evidence="3">Belongs to the FdhD family.</text>
</comment>
<gene>
    <name evidence="3 4" type="primary">fdhD</name>
    <name evidence="4" type="ORF">Q0590_09685</name>
</gene>
<keyword evidence="2 3" id="KW-0501">Molybdenum cofactor biosynthesis</keyword>
<dbReference type="Proteomes" id="UP001168528">
    <property type="component" value="Unassembled WGS sequence"/>
</dbReference>
<comment type="subcellular location">
    <subcellularLocation>
        <location evidence="3">Cytoplasm</location>
    </subcellularLocation>
</comment>
<proteinExistence type="inferred from homology"/>
<comment type="caution">
    <text evidence="4">The sequence shown here is derived from an EMBL/GenBank/DDBJ whole genome shotgun (WGS) entry which is preliminary data.</text>
</comment>
<evidence type="ECO:0000313" key="4">
    <source>
        <dbReference type="EMBL" id="MDO1446520.1"/>
    </source>
</evidence>
<dbReference type="SUPFAM" id="SSF53927">
    <property type="entry name" value="Cytidine deaminase-like"/>
    <property type="match status" value="1"/>
</dbReference>
<keyword evidence="1 3" id="KW-0963">Cytoplasm</keyword>
<dbReference type="HAMAP" id="MF_00187">
    <property type="entry name" value="FdhD"/>
    <property type="match status" value="1"/>
</dbReference>
<feature type="binding site" evidence="3">
    <location>
        <begin position="249"/>
        <end position="254"/>
    </location>
    <ligand>
        <name>Mo-bis(molybdopterin guanine dinucleotide)</name>
        <dbReference type="ChEBI" id="CHEBI:60539"/>
    </ligand>
</feature>
<comment type="function">
    <text evidence="3">Required for formate dehydrogenase (FDH) activity. Acts as a sulfur carrier protein that transfers sulfur from IscS to the molybdenum cofactor prior to its insertion into FDH.</text>
</comment>
<dbReference type="Gene3D" id="3.10.20.10">
    <property type="match status" value="1"/>
</dbReference>
<dbReference type="InterPro" id="IPR016193">
    <property type="entry name" value="Cytidine_deaminase-like"/>
</dbReference>
<dbReference type="Gene3D" id="3.40.140.10">
    <property type="entry name" value="Cytidine Deaminase, domain 2"/>
    <property type="match status" value="1"/>
</dbReference>
<dbReference type="RefSeq" id="WP_302037323.1">
    <property type="nucleotide sequence ID" value="NZ_JAUKPO010000004.1"/>
</dbReference>
<dbReference type="PIRSF" id="PIRSF015626">
    <property type="entry name" value="FdhD"/>
    <property type="match status" value="1"/>
</dbReference>
<dbReference type="PANTHER" id="PTHR30592">
    <property type="entry name" value="FORMATE DEHYDROGENASE"/>
    <property type="match status" value="1"/>
</dbReference>
<protein>
    <recommendedName>
        <fullName evidence="3">Sulfur carrier protein FdhD</fullName>
    </recommendedName>
</protein>
<dbReference type="PANTHER" id="PTHR30592:SF1">
    <property type="entry name" value="SULFUR CARRIER PROTEIN FDHD"/>
    <property type="match status" value="1"/>
</dbReference>
<feature type="active site" description="Cysteine persulfide intermediate" evidence="3">
    <location>
        <position position="110"/>
    </location>
</feature>
<organism evidence="4 5">
    <name type="scientific">Rhodocytophaga aerolata</name>
    <dbReference type="NCBI Taxonomy" id="455078"/>
    <lineage>
        <taxon>Bacteria</taxon>
        <taxon>Pseudomonadati</taxon>
        <taxon>Bacteroidota</taxon>
        <taxon>Cytophagia</taxon>
        <taxon>Cytophagales</taxon>
        <taxon>Rhodocytophagaceae</taxon>
        <taxon>Rhodocytophaga</taxon>
    </lineage>
</organism>
<dbReference type="Pfam" id="PF02634">
    <property type="entry name" value="FdhD-NarQ"/>
    <property type="match status" value="1"/>
</dbReference>
<reference evidence="4" key="1">
    <citation type="submission" date="2023-07" db="EMBL/GenBank/DDBJ databases">
        <title>The genome sequence of Rhodocytophaga aerolata KACC 12507.</title>
        <authorList>
            <person name="Zhang X."/>
        </authorList>
    </citation>
    <scope>NUCLEOTIDE SEQUENCE</scope>
    <source>
        <strain evidence="4">KACC 12507</strain>
    </source>
</reference>
<evidence type="ECO:0000256" key="3">
    <source>
        <dbReference type="HAMAP-Rule" id="MF_00187"/>
    </source>
</evidence>
<evidence type="ECO:0000256" key="2">
    <source>
        <dbReference type="ARBA" id="ARBA00023150"/>
    </source>
</evidence>
<evidence type="ECO:0000256" key="1">
    <source>
        <dbReference type="ARBA" id="ARBA00022490"/>
    </source>
</evidence>
<keyword evidence="5" id="KW-1185">Reference proteome</keyword>
<accession>A0ABT8R347</accession>